<name>A0A1A8Z2C2_9ACTN</name>
<dbReference type="GO" id="GO:1990189">
    <property type="term" value="F:protein N-terminal-serine acetyltransferase activity"/>
    <property type="evidence" value="ECO:0007669"/>
    <property type="project" value="TreeGrafter"/>
</dbReference>
<keyword evidence="3" id="KW-1185">Reference proteome</keyword>
<dbReference type="STRING" id="261654.GA0070611_0371"/>
<dbReference type="PATRIC" id="fig|261654.4.peg.374"/>
<dbReference type="SUPFAM" id="SSF55729">
    <property type="entry name" value="Acyl-CoA N-acyltransferases (Nat)"/>
    <property type="match status" value="1"/>
</dbReference>
<dbReference type="PANTHER" id="PTHR43441">
    <property type="entry name" value="RIBOSOMAL-PROTEIN-SERINE ACETYLTRANSFERASE"/>
    <property type="match status" value="1"/>
</dbReference>
<dbReference type="AlphaFoldDB" id="A0A1A8Z2C2"/>
<dbReference type="GO" id="GO:0008999">
    <property type="term" value="F:protein-N-terminal-alanine acetyltransferase activity"/>
    <property type="evidence" value="ECO:0007669"/>
    <property type="project" value="TreeGrafter"/>
</dbReference>
<dbReference type="InterPro" id="IPR051908">
    <property type="entry name" value="Ribosomal_N-acetyltransferase"/>
</dbReference>
<evidence type="ECO:0000313" key="3">
    <source>
        <dbReference type="Proteomes" id="UP000199385"/>
    </source>
</evidence>
<dbReference type="Pfam" id="PF13302">
    <property type="entry name" value="Acetyltransf_3"/>
    <property type="match status" value="1"/>
</dbReference>
<reference evidence="3" key="1">
    <citation type="submission" date="2016-06" db="EMBL/GenBank/DDBJ databases">
        <authorList>
            <person name="Varghese N."/>
            <person name="Submissions Spin"/>
        </authorList>
    </citation>
    <scope>NUCLEOTIDE SEQUENCE [LARGE SCALE GENOMIC DNA]</scope>
    <source>
        <strain evidence="3">DSM 44815</strain>
    </source>
</reference>
<dbReference type="InterPro" id="IPR016181">
    <property type="entry name" value="Acyl_CoA_acyltransferase"/>
</dbReference>
<evidence type="ECO:0000313" key="2">
    <source>
        <dbReference type="EMBL" id="SBT37907.1"/>
    </source>
</evidence>
<keyword evidence="2" id="KW-0808">Transferase</keyword>
<dbReference type="EMBL" id="LT594323">
    <property type="protein sequence ID" value="SBT37907.1"/>
    <property type="molecule type" value="Genomic_DNA"/>
</dbReference>
<gene>
    <name evidence="2" type="ORF">GA0070611_0371</name>
</gene>
<feature type="domain" description="N-acetyltransferase" evidence="1">
    <location>
        <begin position="11"/>
        <end position="174"/>
    </location>
</feature>
<protein>
    <submittedName>
        <fullName evidence="2">Protein N-acetyltransferase, RimJ/RimL family</fullName>
    </submittedName>
</protein>
<dbReference type="Proteomes" id="UP000199385">
    <property type="component" value="Chromosome I"/>
</dbReference>
<dbReference type="GO" id="GO:0005737">
    <property type="term" value="C:cytoplasm"/>
    <property type="evidence" value="ECO:0007669"/>
    <property type="project" value="TreeGrafter"/>
</dbReference>
<dbReference type="PROSITE" id="PS51186">
    <property type="entry name" value="GNAT"/>
    <property type="match status" value="1"/>
</dbReference>
<evidence type="ECO:0000259" key="1">
    <source>
        <dbReference type="PROSITE" id="PS51186"/>
    </source>
</evidence>
<accession>A0A1A8Z2C2</accession>
<dbReference type="InterPro" id="IPR000182">
    <property type="entry name" value="GNAT_dom"/>
</dbReference>
<organism evidence="2 3">
    <name type="scientific">Micromonospora auratinigra</name>
    <dbReference type="NCBI Taxonomy" id="261654"/>
    <lineage>
        <taxon>Bacteria</taxon>
        <taxon>Bacillati</taxon>
        <taxon>Actinomycetota</taxon>
        <taxon>Actinomycetes</taxon>
        <taxon>Micromonosporales</taxon>
        <taxon>Micromonosporaceae</taxon>
        <taxon>Micromonospora</taxon>
    </lineage>
</organism>
<sequence length="175" mass="19116">MDHLELTVPGLLLRPWRDEDAPAVLAALADPAIARWNAQDVGDLAQAVAWVRWRGDWSAGSHVSLAVTDDTDGTLLGSVSLHQIRQGNGAIGYWTAAPARGRGVASRAVTRLTGWGFGELGLHRIELWHAVGNTASCRVAERAGYRLEGVLRESHRYGDGHRHDEHLHARLATDR</sequence>
<dbReference type="Gene3D" id="3.40.630.30">
    <property type="match status" value="1"/>
</dbReference>
<dbReference type="OrthoDB" id="9795188at2"/>
<dbReference type="RefSeq" id="WP_091656208.1">
    <property type="nucleotide sequence ID" value="NZ_LT594323.1"/>
</dbReference>
<dbReference type="PANTHER" id="PTHR43441:SF10">
    <property type="entry name" value="ACETYLTRANSFERASE"/>
    <property type="match status" value="1"/>
</dbReference>
<proteinExistence type="predicted"/>